<keyword evidence="9" id="KW-1185">Reference proteome</keyword>
<sequence length="698" mass="77484">MRTHLQPTSTPPEVEQPPRKKIRKGTRSCWECKHRKVRCHFVSDGDQSCRECLARGITCRSQDLPEPENPRESDRAPLSDRMGRVESLLERVLRRLDTLGGVEEARALPSMTTDNDNGLTSSVAATPANENAPVLSLFDNGVVTCFRRPEVSTPNITLYSATTRDWERLRQELLELLPSDSALRRLEQASSCWWLIRAQCFQEYEESLLSSAAAARSDNHPTAIAKVLLWVAICLQQLPRGSDIESLGLPYPPTRLIAKCVKVVAHSISVDETLVSSLDGLECLVLQGVLYNNDGKLRSAWLCYRRALNVAQIIGLHRVAADSTDQSASISRAKQIWNHIIYADRYLSLMLGMYHGITDVALDSKRSGNETPNPTPMDLLCRIAGSIIERNQRFSRITPSMVRTTQTIDAELMSLDPVSVVVEDPTVLSPGKSVERAQAYTKLMTQLWHHQLIAWLHLPLLLESGTERRYDYSRQSCLEASRHMITCYTSIRRLTANSFCCKSLDFQAFTAAITLLLNILGPTDRSHPDSNDWPAIETVMTTLETLAEGQPPDKVATRGLSVLRTLKRVATRNDNTQSDISDGLPPVDGQSGRIKVDIPYFGTISLDCGPRGDLPEQQHLNNDPPKPIGTDMASGNAPSSNVGNTTEDSVLHDQAADVGPWPEARLELGPADIWSFDPDLALLPSFLPDLEDTWDLGL</sequence>
<dbReference type="PROSITE" id="PS00463">
    <property type="entry name" value="ZN2_CY6_FUNGAL_1"/>
    <property type="match status" value="1"/>
</dbReference>
<feature type="region of interest" description="Disordered" evidence="6">
    <location>
        <begin position="611"/>
        <end position="647"/>
    </location>
</feature>
<dbReference type="RefSeq" id="XP_022388773.1">
    <property type="nucleotide sequence ID" value="XM_022532894.1"/>
</dbReference>
<name>A0A1F8A025_9EURO</name>
<evidence type="ECO:0000256" key="2">
    <source>
        <dbReference type="ARBA" id="ARBA00023015"/>
    </source>
</evidence>
<dbReference type="Gene3D" id="4.10.240.10">
    <property type="entry name" value="Zn(2)-C6 fungal-type DNA-binding domain"/>
    <property type="match status" value="1"/>
</dbReference>
<evidence type="ECO:0000313" key="9">
    <source>
        <dbReference type="Proteomes" id="UP000179179"/>
    </source>
</evidence>
<dbReference type="PANTHER" id="PTHR47840:SF1">
    <property type="entry name" value="ZN(II)2CYS6 TRANSCRIPTION FACTOR (EUROFUNG)"/>
    <property type="match status" value="1"/>
</dbReference>
<dbReference type="CDD" id="cd00067">
    <property type="entry name" value="GAL4"/>
    <property type="match status" value="1"/>
</dbReference>
<dbReference type="OrthoDB" id="5392779at2759"/>
<feature type="domain" description="Zn(2)-C6 fungal-type" evidence="7">
    <location>
        <begin position="28"/>
        <end position="59"/>
    </location>
</feature>
<comment type="caution">
    <text evidence="8">The sequence shown here is derived from an EMBL/GenBank/DDBJ whole genome shotgun (WGS) entry which is preliminary data.</text>
</comment>
<evidence type="ECO:0000256" key="3">
    <source>
        <dbReference type="ARBA" id="ARBA00023125"/>
    </source>
</evidence>
<reference evidence="8 9" key="1">
    <citation type="journal article" date="2016" name="Genome Biol. Evol.">
        <title>Draft genome sequence of an aflatoxigenic Aspergillus species, A. bombycis.</title>
        <authorList>
            <person name="Moore G.G."/>
            <person name="Mack B.M."/>
            <person name="Beltz S.B."/>
            <person name="Gilbert M.K."/>
        </authorList>
    </citation>
    <scope>NUCLEOTIDE SEQUENCE [LARGE SCALE GENOMIC DNA]</scope>
    <source>
        <strain evidence="9">NRRL 26010</strain>
    </source>
</reference>
<dbReference type="SMART" id="SM00066">
    <property type="entry name" value="GAL4"/>
    <property type="match status" value="1"/>
</dbReference>
<dbReference type="InterPro" id="IPR036864">
    <property type="entry name" value="Zn2-C6_fun-type_DNA-bd_sf"/>
</dbReference>
<keyword evidence="3" id="KW-0238">DNA-binding</keyword>
<dbReference type="EMBL" id="LYCR01000047">
    <property type="protein sequence ID" value="OGM45056.1"/>
    <property type="molecule type" value="Genomic_DNA"/>
</dbReference>
<evidence type="ECO:0000256" key="4">
    <source>
        <dbReference type="ARBA" id="ARBA00023163"/>
    </source>
</evidence>
<protein>
    <recommendedName>
        <fullName evidence="7">Zn(2)-C6 fungal-type domain-containing protein</fullName>
    </recommendedName>
</protein>
<dbReference type="AlphaFoldDB" id="A0A1F8A025"/>
<dbReference type="GO" id="GO:0003677">
    <property type="term" value="F:DNA binding"/>
    <property type="evidence" value="ECO:0007669"/>
    <property type="project" value="UniProtKB-KW"/>
</dbReference>
<keyword evidence="2" id="KW-0805">Transcription regulation</keyword>
<dbReference type="Proteomes" id="UP000179179">
    <property type="component" value="Unassembled WGS sequence"/>
</dbReference>
<dbReference type="CDD" id="cd12148">
    <property type="entry name" value="fungal_TF_MHR"/>
    <property type="match status" value="1"/>
</dbReference>
<dbReference type="GO" id="GO:0000981">
    <property type="term" value="F:DNA-binding transcription factor activity, RNA polymerase II-specific"/>
    <property type="evidence" value="ECO:0007669"/>
    <property type="project" value="InterPro"/>
</dbReference>
<proteinExistence type="predicted"/>
<evidence type="ECO:0000256" key="6">
    <source>
        <dbReference type="SAM" id="MobiDB-lite"/>
    </source>
</evidence>
<feature type="region of interest" description="Disordered" evidence="6">
    <location>
        <begin position="1"/>
        <end position="21"/>
    </location>
</feature>
<keyword evidence="1" id="KW-0479">Metal-binding</keyword>
<feature type="compositionally biased region" description="Polar residues" evidence="6">
    <location>
        <begin position="636"/>
        <end position="647"/>
    </location>
</feature>
<dbReference type="GO" id="GO:0008270">
    <property type="term" value="F:zinc ion binding"/>
    <property type="evidence" value="ECO:0007669"/>
    <property type="project" value="InterPro"/>
</dbReference>
<dbReference type="GO" id="GO:0006351">
    <property type="term" value="P:DNA-templated transcription"/>
    <property type="evidence" value="ECO:0007669"/>
    <property type="project" value="InterPro"/>
</dbReference>
<dbReference type="GeneID" id="34449155"/>
<dbReference type="STRING" id="109264.A0A1F8A025"/>
<dbReference type="InterPro" id="IPR001138">
    <property type="entry name" value="Zn2Cys6_DnaBD"/>
</dbReference>
<evidence type="ECO:0000313" key="8">
    <source>
        <dbReference type="EMBL" id="OGM45056.1"/>
    </source>
</evidence>
<keyword evidence="4" id="KW-0804">Transcription</keyword>
<dbReference type="InterPro" id="IPR007219">
    <property type="entry name" value="XnlR_reg_dom"/>
</dbReference>
<keyword evidence="5" id="KW-0539">Nucleus</keyword>
<dbReference type="PANTHER" id="PTHR47840">
    <property type="entry name" value="ZN(II)2CYS6 TRANSCRIPTION FACTOR (EUROFUNG)-RELATED"/>
    <property type="match status" value="1"/>
</dbReference>
<evidence type="ECO:0000256" key="1">
    <source>
        <dbReference type="ARBA" id="ARBA00022723"/>
    </source>
</evidence>
<evidence type="ECO:0000256" key="5">
    <source>
        <dbReference type="ARBA" id="ARBA00023242"/>
    </source>
</evidence>
<organism evidence="8 9">
    <name type="scientific">Aspergillus bombycis</name>
    <dbReference type="NCBI Taxonomy" id="109264"/>
    <lineage>
        <taxon>Eukaryota</taxon>
        <taxon>Fungi</taxon>
        <taxon>Dikarya</taxon>
        <taxon>Ascomycota</taxon>
        <taxon>Pezizomycotina</taxon>
        <taxon>Eurotiomycetes</taxon>
        <taxon>Eurotiomycetidae</taxon>
        <taxon>Eurotiales</taxon>
        <taxon>Aspergillaceae</taxon>
        <taxon>Aspergillus</taxon>
    </lineage>
</organism>
<gene>
    <name evidence="8" type="ORF">ABOM_005765</name>
</gene>
<accession>A0A1F8A025</accession>
<dbReference type="Pfam" id="PF04082">
    <property type="entry name" value="Fungal_trans"/>
    <property type="match status" value="1"/>
</dbReference>
<dbReference type="SUPFAM" id="SSF57701">
    <property type="entry name" value="Zn2/Cys6 DNA-binding domain"/>
    <property type="match status" value="1"/>
</dbReference>
<evidence type="ECO:0000259" key="7">
    <source>
        <dbReference type="PROSITE" id="PS00463"/>
    </source>
</evidence>